<dbReference type="InterPro" id="IPR006034">
    <property type="entry name" value="Asparaginase/glutaminase-like"/>
</dbReference>
<evidence type="ECO:0000259" key="3">
    <source>
        <dbReference type="Pfam" id="PF00710"/>
    </source>
</evidence>
<dbReference type="InterPro" id="IPR020827">
    <property type="entry name" value="Asparaginase/glutaminase_AS1"/>
</dbReference>
<dbReference type="EMBL" id="JBHUIJ010000028">
    <property type="protein sequence ID" value="MFD2239394.1"/>
    <property type="molecule type" value="Genomic_DNA"/>
</dbReference>
<dbReference type="Gene3D" id="3.40.50.1170">
    <property type="entry name" value="L-asparaginase, N-terminal domain"/>
    <property type="match status" value="1"/>
</dbReference>
<dbReference type="SUPFAM" id="SSF53774">
    <property type="entry name" value="Glutaminase/Asparaginase"/>
    <property type="match status" value="1"/>
</dbReference>
<dbReference type="PIRSF" id="PIRSF001220">
    <property type="entry name" value="L-ASNase_gatD"/>
    <property type="match status" value="1"/>
</dbReference>
<evidence type="ECO:0000256" key="1">
    <source>
        <dbReference type="ARBA" id="ARBA00010518"/>
    </source>
</evidence>
<protein>
    <submittedName>
        <fullName evidence="4">Asparaginase domain-containing protein</fullName>
        <ecNumber evidence="4">3.5.1.1</ecNumber>
    </submittedName>
</protein>
<dbReference type="Proteomes" id="UP001597371">
    <property type="component" value="Unassembled WGS sequence"/>
</dbReference>
<dbReference type="PIRSF" id="PIRSF500176">
    <property type="entry name" value="L_ASNase"/>
    <property type="match status" value="1"/>
</dbReference>
<reference evidence="5" key="1">
    <citation type="journal article" date="2019" name="Int. J. Syst. Evol. Microbiol.">
        <title>The Global Catalogue of Microorganisms (GCM) 10K type strain sequencing project: providing services to taxonomists for standard genome sequencing and annotation.</title>
        <authorList>
            <consortium name="The Broad Institute Genomics Platform"/>
            <consortium name="The Broad Institute Genome Sequencing Center for Infectious Disease"/>
            <person name="Wu L."/>
            <person name="Ma J."/>
        </authorList>
    </citation>
    <scope>NUCLEOTIDE SEQUENCE [LARGE SCALE GENOMIC DNA]</scope>
    <source>
        <strain evidence="5">ZS-35-S2</strain>
    </source>
</reference>
<dbReference type="Pfam" id="PF00710">
    <property type="entry name" value="Asparaginase"/>
    <property type="match status" value="1"/>
</dbReference>
<dbReference type="InterPro" id="IPR027474">
    <property type="entry name" value="L-asparaginase_N"/>
</dbReference>
<feature type="active site" evidence="2">
    <location>
        <position position="12"/>
    </location>
</feature>
<dbReference type="InterPro" id="IPR037152">
    <property type="entry name" value="L-asparaginase_N_sf"/>
</dbReference>
<sequence length="85" mass="8904">MARIALLTTGGTIASSRAAGSDRVVANIAGEALRASLRSPLEGVDIKVKDFAFDLPLTFRLALRVNTILSAGTHDGDVVTHGKRC</sequence>
<keyword evidence="5" id="KW-1185">Reference proteome</keyword>
<evidence type="ECO:0000313" key="4">
    <source>
        <dbReference type="EMBL" id="MFD2239394.1"/>
    </source>
</evidence>
<keyword evidence="4" id="KW-0378">Hydrolase</keyword>
<dbReference type="EC" id="3.5.1.1" evidence="4"/>
<dbReference type="PROSITE" id="PS51732">
    <property type="entry name" value="ASN_GLN_ASE_3"/>
    <property type="match status" value="1"/>
</dbReference>
<dbReference type="GO" id="GO:0004067">
    <property type="term" value="F:asparaginase activity"/>
    <property type="evidence" value="ECO:0007669"/>
    <property type="project" value="UniProtKB-EC"/>
</dbReference>
<name>A0ABW5CQI7_9HYPH</name>
<accession>A0ABW5CQI7</accession>
<dbReference type="PRINTS" id="PR00139">
    <property type="entry name" value="ASNGLNASE"/>
</dbReference>
<dbReference type="InterPro" id="IPR036152">
    <property type="entry name" value="Asp/glu_Ase-like_sf"/>
</dbReference>
<comment type="similarity">
    <text evidence="1">Belongs to the asparaginase 1 family.</text>
</comment>
<organism evidence="4 5">
    <name type="scientific">Aureimonas populi</name>
    <dbReference type="NCBI Taxonomy" id="1701758"/>
    <lineage>
        <taxon>Bacteria</taxon>
        <taxon>Pseudomonadati</taxon>
        <taxon>Pseudomonadota</taxon>
        <taxon>Alphaproteobacteria</taxon>
        <taxon>Hyphomicrobiales</taxon>
        <taxon>Aurantimonadaceae</taxon>
        <taxon>Aureimonas</taxon>
    </lineage>
</organism>
<comment type="caution">
    <text evidence="4">The sequence shown here is derived from an EMBL/GenBank/DDBJ whole genome shotgun (WGS) entry which is preliminary data.</text>
</comment>
<dbReference type="PROSITE" id="PS00144">
    <property type="entry name" value="ASN_GLN_ASE_1"/>
    <property type="match status" value="1"/>
</dbReference>
<dbReference type="RefSeq" id="WP_209740717.1">
    <property type="nucleotide sequence ID" value="NZ_CP072611.1"/>
</dbReference>
<gene>
    <name evidence="4" type="ORF">ACFSKQ_18245</name>
</gene>
<proteinExistence type="inferred from homology"/>
<evidence type="ECO:0000256" key="2">
    <source>
        <dbReference type="PROSITE-ProRule" id="PRU10099"/>
    </source>
</evidence>
<evidence type="ECO:0000313" key="5">
    <source>
        <dbReference type="Proteomes" id="UP001597371"/>
    </source>
</evidence>
<feature type="domain" description="L-asparaginase N-terminal" evidence="3">
    <location>
        <begin position="3"/>
        <end position="82"/>
    </location>
</feature>